<dbReference type="InterPro" id="IPR011251">
    <property type="entry name" value="Luciferase-like_dom"/>
</dbReference>
<dbReference type="Gene3D" id="3.20.20.30">
    <property type="entry name" value="Luciferase-like domain"/>
    <property type="match status" value="1"/>
</dbReference>
<keyword evidence="3" id="KW-0503">Monooxygenase</keyword>
<evidence type="ECO:0000256" key="1">
    <source>
        <dbReference type="SAM" id="MobiDB-lite"/>
    </source>
</evidence>
<dbReference type="PANTHER" id="PTHR30137">
    <property type="entry name" value="LUCIFERASE-LIKE MONOOXYGENASE"/>
    <property type="match status" value="1"/>
</dbReference>
<dbReference type="EMBL" id="BKDJ01000004">
    <property type="protein sequence ID" value="GER22584.1"/>
    <property type="molecule type" value="Genomic_DNA"/>
</dbReference>
<keyword evidence="3" id="KW-0560">Oxidoreductase</keyword>
<dbReference type="CDD" id="cd00347">
    <property type="entry name" value="Flavin_utilizing_monoxygenases"/>
    <property type="match status" value="1"/>
</dbReference>
<feature type="region of interest" description="Disordered" evidence="1">
    <location>
        <begin position="259"/>
        <end position="293"/>
    </location>
</feature>
<gene>
    <name evidence="3" type="ORF">NCCP1664_10810</name>
</gene>
<dbReference type="GO" id="GO:0005829">
    <property type="term" value="C:cytosol"/>
    <property type="evidence" value="ECO:0007669"/>
    <property type="project" value="TreeGrafter"/>
</dbReference>
<dbReference type="OrthoDB" id="7903015at2"/>
<dbReference type="InterPro" id="IPR036661">
    <property type="entry name" value="Luciferase-like_sf"/>
</dbReference>
<evidence type="ECO:0000313" key="4">
    <source>
        <dbReference type="Proteomes" id="UP000325307"/>
    </source>
</evidence>
<dbReference type="GO" id="GO:0004497">
    <property type="term" value="F:monooxygenase activity"/>
    <property type="evidence" value="ECO:0007669"/>
    <property type="project" value="UniProtKB-KW"/>
</dbReference>
<name>A0A5A7NNT9_9MICC</name>
<reference evidence="3 4" key="1">
    <citation type="submission" date="2019-09" db="EMBL/GenBank/DDBJ databases">
        <title>Arthrobacter zafarii sp. nov., a moderately thermotolerant and halotolerant actinobacterium isolated from Cholistan desert soil of Pakistan.</title>
        <authorList>
            <person name="Amin A."/>
            <person name="Ahmed I."/>
            <person name="Khalid N."/>
            <person name="Schumann P."/>
            <person name="Busse H.J."/>
            <person name="Khan I.U."/>
            <person name="Li S."/>
            <person name="Li W.J."/>
        </authorList>
    </citation>
    <scope>NUCLEOTIDE SEQUENCE [LARGE SCALE GENOMIC DNA]</scope>
    <source>
        <strain evidence="3 4">NCCP-1664</strain>
    </source>
</reference>
<dbReference type="GO" id="GO:0016705">
    <property type="term" value="F:oxidoreductase activity, acting on paired donors, with incorporation or reduction of molecular oxygen"/>
    <property type="evidence" value="ECO:0007669"/>
    <property type="project" value="InterPro"/>
</dbReference>
<accession>A0A5A7NNT9</accession>
<dbReference type="SUPFAM" id="SSF51679">
    <property type="entry name" value="Bacterial luciferase-like"/>
    <property type="match status" value="1"/>
</dbReference>
<dbReference type="PANTHER" id="PTHR30137:SF15">
    <property type="entry name" value="BLL6902 PROTEIN"/>
    <property type="match status" value="1"/>
</dbReference>
<evidence type="ECO:0000259" key="2">
    <source>
        <dbReference type="Pfam" id="PF00296"/>
    </source>
</evidence>
<protein>
    <submittedName>
        <fullName evidence="3">Alkanal monooxygenase</fullName>
    </submittedName>
</protein>
<dbReference type="Pfam" id="PF00296">
    <property type="entry name" value="Bac_luciferase"/>
    <property type="match status" value="1"/>
</dbReference>
<proteinExistence type="predicted"/>
<feature type="domain" description="Luciferase-like" evidence="2">
    <location>
        <begin position="19"/>
        <end position="251"/>
    </location>
</feature>
<dbReference type="AlphaFoldDB" id="A0A5A7NNT9"/>
<evidence type="ECO:0000313" key="3">
    <source>
        <dbReference type="EMBL" id="GER22584.1"/>
    </source>
</evidence>
<comment type="caution">
    <text evidence="3">The sequence shown here is derived from an EMBL/GenBank/DDBJ whole genome shotgun (WGS) entry which is preliminary data.</text>
</comment>
<dbReference type="Proteomes" id="UP000325307">
    <property type="component" value="Unassembled WGS sequence"/>
</dbReference>
<organism evidence="3 4">
    <name type="scientific">Zafaria cholistanensis</name>
    <dbReference type="NCBI Taxonomy" id="1682741"/>
    <lineage>
        <taxon>Bacteria</taxon>
        <taxon>Bacillati</taxon>
        <taxon>Actinomycetota</taxon>
        <taxon>Actinomycetes</taxon>
        <taxon>Micrococcales</taxon>
        <taxon>Micrococcaceae</taxon>
        <taxon>Zafaria</taxon>
    </lineage>
</organism>
<keyword evidence="4" id="KW-1185">Reference proteome</keyword>
<dbReference type="InterPro" id="IPR050766">
    <property type="entry name" value="Bact_Lucif_Oxidored"/>
</dbReference>
<dbReference type="RefSeq" id="WP_149956219.1">
    <property type="nucleotide sequence ID" value="NZ_BKDJ01000004.1"/>
</dbReference>
<sequence length="345" mass="36326">MKKIGFLSFGHWSDAPRARVPDGGEAVRQTVALAVAAERHGFDGAWVRVHHFSHSLSAPFPLLAAMAARTTRIDVGTAVVDLRYENPLYMAEEAGIVDQLSRGSSGRGRLQLGIGRGSPEPAADGQERFGYFLEEGQTWSEVARERAALFRKAISGAGLAVSNPLMTHGLPARLPVAPLSPGLERRIWWGAGSRSGGVYAGSEGMNLVSSTLMLQDDGRPFHIQQADQIAAYREAYAASGRDTGGQAAVVRTVLPLAGGDSGGPAGRPGETGDAVGQLDGGPARSGPSFTGPPAEVADRLAEDDAVSAADYVLFTLPSQFGIDYCTDLMEKLANVAHDLGWKGHP</sequence>